<comment type="caution">
    <text evidence="2">The sequence shown here is derived from an EMBL/GenBank/DDBJ whole genome shotgun (WGS) entry which is preliminary data.</text>
</comment>
<organism evidence="2 3">
    <name type="scientific">Haloarcula pellucida</name>
    <dbReference type="NCBI Taxonomy" id="1427151"/>
    <lineage>
        <taxon>Archaea</taxon>
        <taxon>Methanobacteriati</taxon>
        <taxon>Methanobacteriota</taxon>
        <taxon>Stenosarchaea group</taxon>
        <taxon>Halobacteria</taxon>
        <taxon>Halobacteriales</taxon>
        <taxon>Haloarculaceae</taxon>
        <taxon>Haloarcula</taxon>
    </lineage>
</organism>
<reference evidence="2" key="1">
    <citation type="journal article" date="2014" name="Int. J. Syst. Evol. Microbiol.">
        <title>Complete genome sequence of Corynebacterium casei LMG S-19264T (=DSM 44701T), isolated from a smear-ripened cheese.</title>
        <authorList>
            <consortium name="US DOE Joint Genome Institute (JGI-PGF)"/>
            <person name="Walter F."/>
            <person name="Albersmeier A."/>
            <person name="Kalinowski J."/>
            <person name="Ruckert C."/>
        </authorList>
    </citation>
    <scope>NUCLEOTIDE SEQUENCE</scope>
    <source>
        <strain evidence="2">JCM 17820</strain>
    </source>
</reference>
<protein>
    <recommendedName>
        <fullName evidence="1">DUF8001 domain-containing protein</fullName>
    </recommendedName>
</protein>
<dbReference type="Proteomes" id="UP000605784">
    <property type="component" value="Unassembled WGS sequence"/>
</dbReference>
<proteinExistence type="predicted"/>
<dbReference type="InterPro" id="IPR058314">
    <property type="entry name" value="DUF8001"/>
</dbReference>
<dbReference type="GeneID" id="44855382"/>
<name>A0A830GSB1_9EURY</name>
<dbReference type="RefSeq" id="WP_166967213.1">
    <property type="nucleotide sequence ID" value="NZ_BMOU01000007.1"/>
</dbReference>
<dbReference type="EMBL" id="BMOU01000007">
    <property type="protein sequence ID" value="GGO02723.1"/>
    <property type="molecule type" value="Genomic_DNA"/>
</dbReference>
<dbReference type="AlphaFoldDB" id="A0A830GSB1"/>
<dbReference type="Pfam" id="PF26008">
    <property type="entry name" value="DUF8001"/>
    <property type="match status" value="1"/>
</dbReference>
<keyword evidence="3" id="KW-1185">Reference proteome</keyword>
<accession>A0A830GSB1</accession>
<evidence type="ECO:0000313" key="2">
    <source>
        <dbReference type="EMBL" id="GGO02723.1"/>
    </source>
</evidence>
<feature type="domain" description="DUF8001" evidence="1">
    <location>
        <begin position="2"/>
        <end position="75"/>
    </location>
</feature>
<gene>
    <name evidence="2" type="ORF">GCM10009030_37620</name>
</gene>
<evidence type="ECO:0000313" key="3">
    <source>
        <dbReference type="Proteomes" id="UP000605784"/>
    </source>
</evidence>
<reference evidence="2" key="2">
    <citation type="submission" date="2020-09" db="EMBL/GenBank/DDBJ databases">
        <authorList>
            <person name="Sun Q."/>
            <person name="Ohkuma M."/>
        </authorList>
    </citation>
    <scope>NUCLEOTIDE SEQUENCE</scope>
    <source>
        <strain evidence="2">JCM 17820</strain>
    </source>
</reference>
<evidence type="ECO:0000259" key="1">
    <source>
        <dbReference type="Pfam" id="PF26008"/>
    </source>
</evidence>
<sequence length="76" mass="8780">MEPLVVDAGEADVEALLDALEDGQRVVVRTEFLGESHEVTLRYDGVWYCDTPTRLHKHDSREEMRTCLERQGYGRE</sequence>